<organism evidence="4 5">
    <name type="scientific">Cladonia borealis</name>
    <dbReference type="NCBI Taxonomy" id="184061"/>
    <lineage>
        <taxon>Eukaryota</taxon>
        <taxon>Fungi</taxon>
        <taxon>Dikarya</taxon>
        <taxon>Ascomycota</taxon>
        <taxon>Pezizomycotina</taxon>
        <taxon>Lecanoromycetes</taxon>
        <taxon>OSLEUM clade</taxon>
        <taxon>Lecanoromycetidae</taxon>
        <taxon>Lecanorales</taxon>
        <taxon>Lecanorineae</taxon>
        <taxon>Cladoniaceae</taxon>
        <taxon>Cladonia</taxon>
    </lineage>
</organism>
<feature type="compositionally biased region" description="Basic and acidic residues" evidence="2">
    <location>
        <begin position="127"/>
        <end position="157"/>
    </location>
</feature>
<dbReference type="AlphaFoldDB" id="A0AA39R9X8"/>
<evidence type="ECO:0000313" key="4">
    <source>
        <dbReference type="EMBL" id="KAK0516008.1"/>
    </source>
</evidence>
<dbReference type="PROSITE" id="PS51025">
    <property type="entry name" value="PWI"/>
    <property type="match status" value="1"/>
</dbReference>
<dbReference type="SMART" id="SM00311">
    <property type="entry name" value="PWI"/>
    <property type="match status" value="1"/>
</dbReference>
<feature type="region of interest" description="Disordered" evidence="2">
    <location>
        <begin position="127"/>
        <end position="164"/>
    </location>
</feature>
<dbReference type="Pfam" id="PF01480">
    <property type="entry name" value="PWI"/>
    <property type="match status" value="1"/>
</dbReference>
<sequence>MATSVDAKLLKSTKFPPEFSQKVDMSKVNVEVMKKWIAGKISEILGNEDDVVIELCFNLLEGSRFPDIKVLQIQLTGFLDKDTAKFCKELWLLCLSAQSNPQGVPKELLEAKKLELIQEKIDAEKAAAEAQRRKEQERQRDRNIDAIRQRERGERGRGRGRGLHRPDAEAPLLAIVGLHQDVRSTPTYPVAKQSVGQMRDDVDHLPQNNRVRTHDLLQELLHDEGIETMTRRNQDVGLTPQVDLEVLPVGGMIEIEKEGELLYAVIIEIDP</sequence>
<dbReference type="SUPFAM" id="SSF101233">
    <property type="entry name" value="PWI domain"/>
    <property type="match status" value="1"/>
</dbReference>
<protein>
    <recommendedName>
        <fullName evidence="3">PWI domain-containing protein</fullName>
    </recommendedName>
</protein>
<dbReference type="InterPro" id="IPR036483">
    <property type="entry name" value="PWI_dom_sf"/>
</dbReference>
<gene>
    <name evidence="4" type="ORF">JMJ35_002042</name>
</gene>
<dbReference type="GO" id="GO:0003723">
    <property type="term" value="F:RNA binding"/>
    <property type="evidence" value="ECO:0007669"/>
    <property type="project" value="TreeGrafter"/>
</dbReference>
<evidence type="ECO:0000313" key="5">
    <source>
        <dbReference type="Proteomes" id="UP001166286"/>
    </source>
</evidence>
<dbReference type="GO" id="GO:0048024">
    <property type="term" value="P:regulation of mRNA splicing, via spliceosome"/>
    <property type="evidence" value="ECO:0007669"/>
    <property type="project" value="TreeGrafter"/>
</dbReference>
<comment type="caution">
    <text evidence="4">The sequence shown here is derived from an EMBL/GenBank/DDBJ whole genome shotgun (WGS) entry which is preliminary data.</text>
</comment>
<name>A0AA39R9X8_9LECA</name>
<dbReference type="InterPro" id="IPR002483">
    <property type="entry name" value="PWI_dom"/>
</dbReference>
<proteinExistence type="predicted"/>
<dbReference type="InterPro" id="IPR052225">
    <property type="entry name" value="Ser/Arg_repetitive_matrix"/>
</dbReference>
<dbReference type="GO" id="GO:0005681">
    <property type="term" value="C:spliceosomal complex"/>
    <property type="evidence" value="ECO:0007669"/>
    <property type="project" value="TreeGrafter"/>
</dbReference>
<dbReference type="Gene3D" id="1.20.1390.10">
    <property type="entry name" value="PWI domain"/>
    <property type="match status" value="1"/>
</dbReference>
<keyword evidence="1" id="KW-0507">mRNA processing</keyword>
<reference evidence="4" key="1">
    <citation type="submission" date="2023-03" db="EMBL/GenBank/DDBJ databases">
        <title>Complete genome of Cladonia borealis.</title>
        <authorList>
            <person name="Park H."/>
        </authorList>
    </citation>
    <scope>NUCLEOTIDE SEQUENCE</scope>
    <source>
        <strain evidence="4">ANT050790</strain>
    </source>
</reference>
<dbReference type="PANTHER" id="PTHR23148">
    <property type="entry name" value="SERINE/ARGININE REGULATED NUCLEAR MATRIX PROTEIN"/>
    <property type="match status" value="1"/>
</dbReference>
<evidence type="ECO:0000256" key="2">
    <source>
        <dbReference type="SAM" id="MobiDB-lite"/>
    </source>
</evidence>
<dbReference type="EMBL" id="JAFEKC020000003">
    <property type="protein sequence ID" value="KAK0516008.1"/>
    <property type="molecule type" value="Genomic_DNA"/>
</dbReference>
<dbReference type="Proteomes" id="UP001166286">
    <property type="component" value="Unassembled WGS sequence"/>
</dbReference>
<dbReference type="GO" id="GO:0006397">
    <property type="term" value="P:mRNA processing"/>
    <property type="evidence" value="ECO:0007669"/>
    <property type="project" value="UniProtKB-KW"/>
</dbReference>
<dbReference type="PANTHER" id="PTHR23148:SF0">
    <property type="entry name" value="SERINE_ARGININE REPETITIVE MATRIX PROTEIN 1"/>
    <property type="match status" value="1"/>
</dbReference>
<keyword evidence="5" id="KW-1185">Reference proteome</keyword>
<evidence type="ECO:0000259" key="3">
    <source>
        <dbReference type="PROSITE" id="PS51025"/>
    </source>
</evidence>
<feature type="domain" description="PWI" evidence="3">
    <location>
        <begin position="12"/>
        <end position="111"/>
    </location>
</feature>
<evidence type="ECO:0000256" key="1">
    <source>
        <dbReference type="ARBA" id="ARBA00022664"/>
    </source>
</evidence>
<accession>A0AA39R9X8</accession>